<dbReference type="InterPro" id="IPR001387">
    <property type="entry name" value="Cro/C1-type_HTH"/>
</dbReference>
<dbReference type="Pfam" id="PF17765">
    <property type="entry name" value="MLTR_LBD"/>
    <property type="match status" value="1"/>
</dbReference>
<gene>
    <name evidence="2" type="ORF">Pth03_10140</name>
</gene>
<dbReference type="EMBL" id="BOOR01000006">
    <property type="protein sequence ID" value="GII52625.1"/>
    <property type="molecule type" value="Genomic_DNA"/>
</dbReference>
<evidence type="ECO:0000259" key="1">
    <source>
        <dbReference type="PROSITE" id="PS50943"/>
    </source>
</evidence>
<feature type="domain" description="HTH cro/C1-type" evidence="1">
    <location>
        <begin position="5"/>
        <end position="47"/>
    </location>
</feature>
<dbReference type="SUPFAM" id="SSF47413">
    <property type="entry name" value="lambda repressor-like DNA-binding domains"/>
    <property type="match status" value="1"/>
</dbReference>
<proteinExistence type="predicted"/>
<dbReference type="AlphaFoldDB" id="A0A8J3XU00"/>
<organism evidence="2 3">
    <name type="scientific">Planotetraspora thailandica</name>
    <dbReference type="NCBI Taxonomy" id="487172"/>
    <lineage>
        <taxon>Bacteria</taxon>
        <taxon>Bacillati</taxon>
        <taxon>Actinomycetota</taxon>
        <taxon>Actinomycetes</taxon>
        <taxon>Streptosporangiales</taxon>
        <taxon>Streptosporangiaceae</taxon>
        <taxon>Planotetraspora</taxon>
    </lineage>
</organism>
<evidence type="ECO:0000313" key="3">
    <source>
        <dbReference type="Proteomes" id="UP000605992"/>
    </source>
</evidence>
<dbReference type="InterPro" id="IPR010982">
    <property type="entry name" value="Lambda_DNA-bd_dom_sf"/>
</dbReference>
<keyword evidence="3" id="KW-1185">Reference proteome</keyword>
<dbReference type="PANTHER" id="PTHR35010">
    <property type="entry name" value="BLL4672 PROTEIN-RELATED"/>
    <property type="match status" value="1"/>
</dbReference>
<dbReference type="GO" id="GO:0003677">
    <property type="term" value="F:DNA binding"/>
    <property type="evidence" value="ECO:0007669"/>
    <property type="project" value="InterPro"/>
</dbReference>
<dbReference type="Gene3D" id="1.10.260.40">
    <property type="entry name" value="lambda repressor-like DNA-binding domains"/>
    <property type="match status" value="1"/>
</dbReference>
<dbReference type="CDD" id="cd00093">
    <property type="entry name" value="HTH_XRE"/>
    <property type="match status" value="1"/>
</dbReference>
<dbReference type="Proteomes" id="UP000605992">
    <property type="component" value="Unassembled WGS sequence"/>
</dbReference>
<comment type="caution">
    <text evidence="2">The sequence shown here is derived from an EMBL/GenBank/DDBJ whole genome shotgun (WGS) entry which is preliminary data.</text>
</comment>
<dbReference type="InterPro" id="IPR041413">
    <property type="entry name" value="MLTR_LBD"/>
</dbReference>
<protein>
    <submittedName>
        <fullName evidence="2">Transcriptional regulator</fullName>
    </submittedName>
</protein>
<reference evidence="2" key="1">
    <citation type="submission" date="2021-01" db="EMBL/GenBank/DDBJ databases">
        <title>Whole genome shotgun sequence of Planotetraspora thailandica NBRC 104271.</title>
        <authorList>
            <person name="Komaki H."/>
            <person name="Tamura T."/>
        </authorList>
    </citation>
    <scope>NUCLEOTIDE SEQUENCE</scope>
    <source>
        <strain evidence="2">NBRC 104271</strain>
    </source>
</reference>
<sequence>MRRDEVAVLAGISIDYYTRLEQGRERRPSDQVLDALARVLRLDPEAGEHLHELARPRTSEAVGRGGRVSPNMLRFIDGCDHVLAFVLNRRLDFLAKNPLARAHYEGLEDNDNLPRMFFLHPAAREFYMDWEQEVSRLVAHLRAAAGTGSDDPFVLELVEELARESDEFRRMWARHDVQTRTQVFIRYRHGEVGEMTLLFETFRLTSARGQFLVIGQAEPGSPSAHALAELGRLAAAAG</sequence>
<evidence type="ECO:0000313" key="2">
    <source>
        <dbReference type="EMBL" id="GII52625.1"/>
    </source>
</evidence>
<accession>A0A8J3XU00</accession>
<name>A0A8J3XU00_9ACTN</name>
<dbReference type="PANTHER" id="PTHR35010:SF2">
    <property type="entry name" value="BLL4672 PROTEIN"/>
    <property type="match status" value="1"/>
</dbReference>
<dbReference type="PROSITE" id="PS50943">
    <property type="entry name" value="HTH_CROC1"/>
    <property type="match status" value="1"/>
</dbReference>
<dbReference type="Pfam" id="PF13560">
    <property type="entry name" value="HTH_31"/>
    <property type="match status" value="1"/>
</dbReference>
<dbReference type="Gene3D" id="3.30.450.180">
    <property type="match status" value="1"/>
</dbReference>